<evidence type="ECO:0000313" key="4">
    <source>
        <dbReference type="EMBL" id="OWA53483.1"/>
    </source>
</evidence>
<accession>A0A9X6NIS1</accession>
<gene>
    <name evidence="4" type="ORF">BV898_17910</name>
</gene>
<keyword evidence="3" id="KW-1133">Transmembrane helix</keyword>
<dbReference type="PANTHER" id="PTHR31019">
    <property type="entry name" value="SMALL INTEGRAL MEMBRANE PROTEIN 14"/>
    <property type="match status" value="1"/>
</dbReference>
<feature type="region of interest" description="Disordered" evidence="2">
    <location>
        <begin position="90"/>
        <end position="118"/>
    </location>
</feature>
<protein>
    <recommendedName>
        <fullName evidence="1">Small integral membrane protein 14</fullName>
    </recommendedName>
</protein>
<comment type="caution">
    <text evidence="4">The sequence shown here is derived from an EMBL/GenBank/DDBJ whole genome shotgun (WGS) entry which is preliminary data.</text>
</comment>
<feature type="compositionally biased region" description="Basic and acidic residues" evidence="2">
    <location>
        <begin position="99"/>
        <end position="111"/>
    </location>
</feature>
<name>A0A9X6NIS1_HYPEX</name>
<evidence type="ECO:0000256" key="2">
    <source>
        <dbReference type="SAM" id="MobiDB-lite"/>
    </source>
</evidence>
<reference evidence="5" key="1">
    <citation type="submission" date="2017-01" db="EMBL/GenBank/DDBJ databases">
        <title>Comparative genomics of anhydrobiosis in the tardigrade Hypsibius dujardini.</title>
        <authorList>
            <person name="Yoshida Y."/>
            <person name="Koutsovoulos G."/>
            <person name="Laetsch D."/>
            <person name="Stevens L."/>
            <person name="Kumar S."/>
            <person name="Horikawa D."/>
            <person name="Ishino K."/>
            <person name="Komine S."/>
            <person name="Tomita M."/>
            <person name="Blaxter M."/>
            <person name="Arakawa K."/>
        </authorList>
    </citation>
    <scope>NUCLEOTIDE SEQUENCE [LARGE SCALE GENOMIC DNA]</scope>
    <source>
        <strain evidence="5">Z151</strain>
    </source>
</reference>
<keyword evidence="5" id="KW-1185">Reference proteome</keyword>
<dbReference type="GO" id="GO:0005783">
    <property type="term" value="C:endoplasmic reticulum"/>
    <property type="evidence" value="ECO:0007669"/>
    <property type="project" value="TreeGrafter"/>
</dbReference>
<dbReference type="PANTHER" id="PTHR31019:SF1">
    <property type="entry name" value="SMALL INTEGRAL MEMBRANE PROTEIN 14"/>
    <property type="match status" value="1"/>
</dbReference>
<evidence type="ECO:0000256" key="3">
    <source>
        <dbReference type="SAM" id="Phobius"/>
    </source>
</evidence>
<evidence type="ECO:0000256" key="1">
    <source>
        <dbReference type="ARBA" id="ARBA00017902"/>
    </source>
</evidence>
<dbReference type="InterPro" id="IPR020309">
    <property type="entry name" value="Smim-14"/>
</dbReference>
<proteinExistence type="predicted"/>
<keyword evidence="3" id="KW-0812">Transmembrane</keyword>
<dbReference type="Pfam" id="PF11027">
    <property type="entry name" value="DUF2615"/>
    <property type="match status" value="1"/>
</dbReference>
<dbReference type="Proteomes" id="UP000192578">
    <property type="component" value="Unassembled WGS sequence"/>
</dbReference>
<sequence length="118" mass="12696">MDGGDGGAGDGSFDACECIYNHNAGMQRLLSFLRQSQTECTEGDCLTEVPGQPGATQNGDPGNYTGAMLMMAWMMVALVLYFMRPAALRRTNEKSGGGGDRDRSHRDEDHLPPAPPIM</sequence>
<feature type="transmembrane region" description="Helical" evidence="3">
    <location>
        <begin position="64"/>
        <end position="83"/>
    </location>
</feature>
<dbReference type="EMBL" id="MTYJ01000324">
    <property type="protein sequence ID" value="OWA53483.1"/>
    <property type="molecule type" value="Genomic_DNA"/>
</dbReference>
<organism evidence="4 5">
    <name type="scientific">Hypsibius exemplaris</name>
    <name type="common">Freshwater tardigrade</name>
    <dbReference type="NCBI Taxonomy" id="2072580"/>
    <lineage>
        <taxon>Eukaryota</taxon>
        <taxon>Metazoa</taxon>
        <taxon>Ecdysozoa</taxon>
        <taxon>Tardigrada</taxon>
        <taxon>Eutardigrada</taxon>
        <taxon>Parachela</taxon>
        <taxon>Hypsibioidea</taxon>
        <taxon>Hypsibiidae</taxon>
        <taxon>Hypsibius</taxon>
    </lineage>
</organism>
<dbReference type="OrthoDB" id="10054061at2759"/>
<keyword evidence="3" id="KW-0472">Membrane</keyword>
<dbReference type="AlphaFoldDB" id="A0A9X6NIS1"/>
<evidence type="ECO:0000313" key="5">
    <source>
        <dbReference type="Proteomes" id="UP000192578"/>
    </source>
</evidence>